<proteinExistence type="predicted"/>
<dbReference type="InterPro" id="IPR026960">
    <property type="entry name" value="RVT-Znf"/>
</dbReference>
<dbReference type="Proteomes" id="UP000467840">
    <property type="component" value="Chromosome 15"/>
</dbReference>
<sequence>MDELASLAKEGWRLLMFPNALFARIYQARYIPHSDFFSASLGSNPSYTWQIILEARLLLSIGDGSTTLIWNTPWLPYQYDPFVHSPNNSGMDDALVHDLMLLHTRAWNTELIPPEVKHFIWRSLASILPVMSKLVRKRVDVSNLCPVCGQVDDTIDHILLSCDQSSLVWVAAGFGTWGFPISSACWVELLFNSHSADSISQAFMLLEHLEKP</sequence>
<keyword evidence="3" id="KW-1185">Reference proteome</keyword>
<organism evidence="2 3">
    <name type="scientific">Hevea brasiliensis</name>
    <name type="common">Para rubber tree</name>
    <name type="synonym">Siphonia brasiliensis</name>
    <dbReference type="NCBI Taxonomy" id="3981"/>
    <lineage>
        <taxon>Eukaryota</taxon>
        <taxon>Viridiplantae</taxon>
        <taxon>Streptophyta</taxon>
        <taxon>Embryophyta</taxon>
        <taxon>Tracheophyta</taxon>
        <taxon>Spermatophyta</taxon>
        <taxon>Magnoliopsida</taxon>
        <taxon>eudicotyledons</taxon>
        <taxon>Gunneridae</taxon>
        <taxon>Pentapetalae</taxon>
        <taxon>rosids</taxon>
        <taxon>fabids</taxon>
        <taxon>Malpighiales</taxon>
        <taxon>Euphorbiaceae</taxon>
        <taxon>Crotonoideae</taxon>
        <taxon>Micrandreae</taxon>
        <taxon>Hevea</taxon>
    </lineage>
</organism>
<evidence type="ECO:0000313" key="3">
    <source>
        <dbReference type="Proteomes" id="UP000467840"/>
    </source>
</evidence>
<comment type="caution">
    <text evidence="2">The sequence shown here is derived from an EMBL/GenBank/DDBJ whole genome shotgun (WGS) entry which is preliminary data.</text>
</comment>
<gene>
    <name evidence="2" type="ORF">GH714_011747</name>
</gene>
<feature type="domain" description="Reverse transcriptase zinc-binding" evidence="1">
    <location>
        <begin position="104"/>
        <end position="169"/>
    </location>
</feature>
<evidence type="ECO:0000259" key="1">
    <source>
        <dbReference type="Pfam" id="PF13966"/>
    </source>
</evidence>
<evidence type="ECO:0000313" key="2">
    <source>
        <dbReference type="EMBL" id="KAF2313565.1"/>
    </source>
</evidence>
<name>A0A6A6MM17_HEVBR</name>
<dbReference type="EMBL" id="JAAGAX010000005">
    <property type="protein sequence ID" value="KAF2313565.1"/>
    <property type="molecule type" value="Genomic_DNA"/>
</dbReference>
<dbReference type="Pfam" id="PF13966">
    <property type="entry name" value="zf-RVT"/>
    <property type="match status" value="1"/>
</dbReference>
<dbReference type="AlphaFoldDB" id="A0A6A6MM17"/>
<accession>A0A6A6MM17</accession>
<reference evidence="2 3" key="1">
    <citation type="journal article" date="2020" name="Mol. Plant">
        <title>The Chromosome-Based Rubber Tree Genome Provides New Insights into Spurge Genome Evolution and Rubber Biosynthesis.</title>
        <authorList>
            <person name="Liu J."/>
            <person name="Shi C."/>
            <person name="Shi C.C."/>
            <person name="Li W."/>
            <person name="Zhang Q.J."/>
            <person name="Zhang Y."/>
            <person name="Li K."/>
            <person name="Lu H.F."/>
            <person name="Shi C."/>
            <person name="Zhu S.T."/>
            <person name="Xiao Z.Y."/>
            <person name="Nan H."/>
            <person name="Yue Y."/>
            <person name="Zhu X.G."/>
            <person name="Wu Y."/>
            <person name="Hong X.N."/>
            <person name="Fan G.Y."/>
            <person name="Tong Y."/>
            <person name="Zhang D."/>
            <person name="Mao C.L."/>
            <person name="Liu Y.L."/>
            <person name="Hao S.J."/>
            <person name="Liu W.Q."/>
            <person name="Lv M.Q."/>
            <person name="Zhang H.B."/>
            <person name="Liu Y."/>
            <person name="Hu-Tang G.R."/>
            <person name="Wang J.P."/>
            <person name="Wang J.H."/>
            <person name="Sun Y.H."/>
            <person name="Ni S.B."/>
            <person name="Chen W.B."/>
            <person name="Zhang X.C."/>
            <person name="Jiao Y.N."/>
            <person name="Eichler E.E."/>
            <person name="Li G.H."/>
            <person name="Liu X."/>
            <person name="Gao L.Z."/>
        </authorList>
    </citation>
    <scope>NUCLEOTIDE SEQUENCE [LARGE SCALE GENOMIC DNA]</scope>
    <source>
        <strain evidence="3">cv. GT1</strain>
        <tissue evidence="2">Leaf</tissue>
    </source>
</reference>
<protein>
    <recommendedName>
        <fullName evidence="1">Reverse transcriptase zinc-binding domain-containing protein</fullName>
    </recommendedName>
</protein>